<sequence>MATEVGFESAPEVIGPPTPPIPIETPQISSSPSPQIPTEIVSDEEMSLIEAAFSFSFASRSSPTSLHVHRNPPSVTSITLLSKRSCVGDIEDGIGIGRTQKKKKFTESLLYRFRRKTGLFVTDITSTEWCEKQQEFFLLRGKPKASKAMKAGSARHAVLEAEVITTVEVLIRSSEERWALKFINFIHGTNQLFLEGLTRELPILGFVEGVCVVGVIDEIRETTIIENRHVPTLVETKTRSQNNLPSEPQQRNGRLQLMCYKYLWDNLVANPFPTSQFLKLFSLNPNYVLSKEIQESAIQAGVEAQTLHDVLTQYQYICSKLPKAHNELLLRYEYQKDQSLIGENQYLYDSDWVTGQIKSSIEFWKGEREANYVLEDERWKCSFCKYASMCPINAKSEEHTTNTTKE</sequence>
<evidence type="ECO:0000313" key="3">
    <source>
        <dbReference type="EMBL" id="CAI9271524.1"/>
    </source>
</evidence>
<dbReference type="GO" id="GO:0036297">
    <property type="term" value="P:interstrand cross-link repair"/>
    <property type="evidence" value="ECO:0007669"/>
    <property type="project" value="TreeGrafter"/>
</dbReference>
<feature type="compositionally biased region" description="Pro residues" evidence="2">
    <location>
        <begin position="14"/>
        <end position="23"/>
    </location>
</feature>
<organism evidence="3 4">
    <name type="scientific">Lactuca saligna</name>
    <name type="common">Willowleaf lettuce</name>
    <dbReference type="NCBI Taxonomy" id="75948"/>
    <lineage>
        <taxon>Eukaryota</taxon>
        <taxon>Viridiplantae</taxon>
        <taxon>Streptophyta</taxon>
        <taxon>Embryophyta</taxon>
        <taxon>Tracheophyta</taxon>
        <taxon>Spermatophyta</taxon>
        <taxon>Magnoliopsida</taxon>
        <taxon>eudicotyledons</taxon>
        <taxon>Gunneridae</taxon>
        <taxon>Pentapetalae</taxon>
        <taxon>asterids</taxon>
        <taxon>campanulids</taxon>
        <taxon>Asterales</taxon>
        <taxon>Asteraceae</taxon>
        <taxon>Cichorioideae</taxon>
        <taxon>Cichorieae</taxon>
        <taxon>Lactucinae</taxon>
        <taxon>Lactuca</taxon>
    </lineage>
</organism>
<dbReference type="Gene3D" id="3.90.320.10">
    <property type="match status" value="1"/>
</dbReference>
<dbReference type="InterPro" id="IPR011604">
    <property type="entry name" value="PDDEXK-like_dom_sf"/>
</dbReference>
<dbReference type="GO" id="GO:0045145">
    <property type="term" value="F:single-stranded DNA 5'-3' DNA exonuclease activity"/>
    <property type="evidence" value="ECO:0007669"/>
    <property type="project" value="InterPro"/>
</dbReference>
<proteinExistence type="inferred from homology"/>
<evidence type="ECO:0000256" key="2">
    <source>
        <dbReference type="SAM" id="MobiDB-lite"/>
    </source>
</evidence>
<dbReference type="EMBL" id="OX465078">
    <property type="protein sequence ID" value="CAI9271524.1"/>
    <property type="molecule type" value="Genomic_DNA"/>
</dbReference>
<dbReference type="PANTHER" id="PTHR14464:SF4">
    <property type="entry name" value="EXONUCLEASE V"/>
    <property type="match status" value="1"/>
</dbReference>
<evidence type="ECO:0008006" key="5">
    <source>
        <dbReference type="Google" id="ProtNLM"/>
    </source>
</evidence>
<feature type="region of interest" description="Disordered" evidence="2">
    <location>
        <begin position="1"/>
        <end position="36"/>
    </location>
</feature>
<keyword evidence="4" id="KW-1185">Reference proteome</keyword>
<gene>
    <name evidence="3" type="ORF">LSALG_LOCUS11790</name>
</gene>
<feature type="compositionally biased region" description="Low complexity" evidence="2">
    <location>
        <begin position="24"/>
        <end position="36"/>
    </location>
</feature>
<dbReference type="GO" id="GO:0005634">
    <property type="term" value="C:nucleus"/>
    <property type="evidence" value="ECO:0007669"/>
    <property type="project" value="TreeGrafter"/>
</dbReference>
<comment type="similarity">
    <text evidence="1">Belongs to the EXO5 family.</text>
</comment>
<dbReference type="Pfam" id="PF09810">
    <property type="entry name" value="Exo5"/>
    <property type="match status" value="3"/>
</dbReference>
<name>A0AA35VMG7_LACSI</name>
<evidence type="ECO:0000256" key="1">
    <source>
        <dbReference type="ARBA" id="ARBA00009797"/>
    </source>
</evidence>
<dbReference type="AlphaFoldDB" id="A0AA35VMG7"/>
<accession>A0AA35VMG7</accession>
<dbReference type="Proteomes" id="UP001177003">
    <property type="component" value="Chromosome 2"/>
</dbReference>
<evidence type="ECO:0000313" key="4">
    <source>
        <dbReference type="Proteomes" id="UP001177003"/>
    </source>
</evidence>
<protein>
    <recommendedName>
        <fullName evidence="5">Exonuclease V</fullName>
    </recommendedName>
</protein>
<dbReference type="PANTHER" id="PTHR14464">
    <property type="entry name" value="EXONUCLEASE V"/>
    <property type="match status" value="1"/>
</dbReference>
<reference evidence="3" key="1">
    <citation type="submission" date="2023-04" db="EMBL/GenBank/DDBJ databases">
        <authorList>
            <person name="Vijverberg K."/>
            <person name="Xiong W."/>
            <person name="Schranz E."/>
        </authorList>
    </citation>
    <scope>NUCLEOTIDE SEQUENCE</scope>
</reference>
<dbReference type="InterPro" id="IPR019190">
    <property type="entry name" value="EXOV"/>
</dbReference>